<dbReference type="EMBL" id="PCXE01000031">
    <property type="protein sequence ID" value="PIR26254.1"/>
    <property type="molecule type" value="Genomic_DNA"/>
</dbReference>
<sequence>MKEKGRLFLAADCIVKNPKRQPGCGFMKQGLQWDTMIILGIETLNKTAFFTGRDALMRCLYSLLSLSVAS</sequence>
<accession>A0A2H0PX09</accession>
<dbReference type="AlphaFoldDB" id="A0A2H0PX09"/>
<proteinExistence type="predicted"/>
<reference evidence="1 2" key="1">
    <citation type="submission" date="2017-09" db="EMBL/GenBank/DDBJ databases">
        <title>Depth-based differentiation of microbial function through sediment-hosted aquifers and enrichment of novel symbionts in the deep terrestrial subsurface.</title>
        <authorList>
            <person name="Probst A.J."/>
            <person name="Ladd B."/>
            <person name="Jarett J.K."/>
            <person name="Geller-Mcgrath D.E."/>
            <person name="Sieber C.M."/>
            <person name="Emerson J.B."/>
            <person name="Anantharaman K."/>
            <person name="Thomas B.C."/>
            <person name="Malmstrom R."/>
            <person name="Stieglmeier M."/>
            <person name="Klingl A."/>
            <person name="Woyke T."/>
            <person name="Ryan C.M."/>
            <person name="Banfield J.F."/>
        </authorList>
    </citation>
    <scope>NUCLEOTIDE SEQUENCE [LARGE SCALE GENOMIC DNA]</scope>
    <source>
        <strain evidence="1">CG11_big_fil_rev_8_21_14_0_20_43_10</strain>
    </source>
</reference>
<protein>
    <submittedName>
        <fullName evidence="1">Uncharacterized protein</fullName>
    </submittedName>
</protein>
<organism evidence="1 2">
    <name type="scientific">Candidatus Brennerbacteria bacterium CG11_big_fil_rev_8_21_14_0_20_43_10</name>
    <dbReference type="NCBI Taxonomy" id="1974523"/>
    <lineage>
        <taxon>Bacteria</taxon>
        <taxon>Candidatus Brenneribacteriota</taxon>
    </lineage>
</organism>
<evidence type="ECO:0000313" key="1">
    <source>
        <dbReference type="EMBL" id="PIR26254.1"/>
    </source>
</evidence>
<gene>
    <name evidence="1" type="ORF">COV41_01755</name>
</gene>
<comment type="caution">
    <text evidence="1">The sequence shown here is derived from an EMBL/GenBank/DDBJ whole genome shotgun (WGS) entry which is preliminary data.</text>
</comment>
<dbReference type="Proteomes" id="UP000236846">
    <property type="component" value="Unassembled WGS sequence"/>
</dbReference>
<evidence type="ECO:0000313" key="2">
    <source>
        <dbReference type="Proteomes" id="UP000236846"/>
    </source>
</evidence>
<name>A0A2H0PX09_9BACT</name>